<dbReference type="GO" id="GO:0005525">
    <property type="term" value="F:GTP binding"/>
    <property type="evidence" value="ECO:0007669"/>
    <property type="project" value="UniProtKB-UniRule"/>
</dbReference>
<dbReference type="GO" id="GO:0061603">
    <property type="term" value="F:molybdenum cofactor guanylyltransferase activity"/>
    <property type="evidence" value="ECO:0007669"/>
    <property type="project" value="UniProtKB-EC"/>
</dbReference>
<comment type="caution">
    <text evidence="8">Lacks conserved residue(s) required for the propagation of feature annotation.</text>
</comment>
<reference evidence="10 11" key="1">
    <citation type="submission" date="2020-08" db="EMBL/GenBank/DDBJ databases">
        <title>Genomic Encyclopedia of Type Strains, Phase III (KMG-III): the genomes of soil and plant-associated and newly described type strains.</title>
        <authorList>
            <person name="Whitman W."/>
        </authorList>
    </citation>
    <scope>NUCLEOTIDE SEQUENCE [LARGE SCALE GENOMIC DNA]</scope>
    <source>
        <strain evidence="10 11">CECT 8234</strain>
    </source>
</reference>
<dbReference type="PANTHER" id="PTHR19136:SF81">
    <property type="entry name" value="MOLYBDENUM COFACTOR GUANYLYLTRANSFERASE"/>
    <property type="match status" value="1"/>
</dbReference>
<dbReference type="InterPro" id="IPR025877">
    <property type="entry name" value="MobA-like_NTP_Trfase"/>
</dbReference>
<evidence type="ECO:0000313" key="11">
    <source>
        <dbReference type="Proteomes" id="UP000518605"/>
    </source>
</evidence>
<keyword evidence="7 8" id="KW-0501">Molybdenum cofactor biosynthesis</keyword>
<dbReference type="GO" id="GO:0006777">
    <property type="term" value="P:Mo-molybdopterin cofactor biosynthetic process"/>
    <property type="evidence" value="ECO:0007669"/>
    <property type="project" value="UniProtKB-KW"/>
</dbReference>
<dbReference type="InterPro" id="IPR013482">
    <property type="entry name" value="Molybde_CF_guanTrfase"/>
</dbReference>
<keyword evidence="2 8" id="KW-0808">Transferase</keyword>
<dbReference type="InterPro" id="IPR029044">
    <property type="entry name" value="Nucleotide-diphossugar_trans"/>
</dbReference>
<keyword evidence="3 8" id="KW-0479">Metal-binding</keyword>
<dbReference type="EMBL" id="JACHXW010000007">
    <property type="protein sequence ID" value="MBB3152636.1"/>
    <property type="molecule type" value="Genomic_DNA"/>
</dbReference>
<keyword evidence="4 8" id="KW-0547">Nucleotide-binding</keyword>
<evidence type="ECO:0000256" key="4">
    <source>
        <dbReference type="ARBA" id="ARBA00022741"/>
    </source>
</evidence>
<evidence type="ECO:0000256" key="5">
    <source>
        <dbReference type="ARBA" id="ARBA00022842"/>
    </source>
</evidence>
<evidence type="ECO:0000313" key="10">
    <source>
        <dbReference type="EMBL" id="MBB3152636.1"/>
    </source>
</evidence>
<dbReference type="Pfam" id="PF12804">
    <property type="entry name" value="NTP_transf_3"/>
    <property type="match status" value="1"/>
</dbReference>
<sequence>MGERHIQGLLLAGGQSTRMGTDKALLDIGGKPLVYRLVRQLVHLTDHVTVSVGRPEREAIYRANLGELADTVSYMSDIYPECGPLSGLHAGLSAIGSGYVFVMACDMPRVSEELLAALKAHMAQGADVIHVKGQPFHALYHAGTAPDIEASLKKGDLRLMGLLNGLRTIVVGPQQPNHMATFINLNTPAEYINYISDNS</sequence>
<dbReference type="PANTHER" id="PTHR19136">
    <property type="entry name" value="MOLYBDENUM COFACTOR GUANYLYLTRANSFERASE"/>
    <property type="match status" value="1"/>
</dbReference>
<evidence type="ECO:0000256" key="8">
    <source>
        <dbReference type="HAMAP-Rule" id="MF_00316"/>
    </source>
</evidence>
<comment type="similarity">
    <text evidence="8">Belongs to the MobA family.</text>
</comment>
<feature type="binding site" evidence="8">
    <location>
        <position position="106"/>
    </location>
    <ligand>
        <name>GTP</name>
        <dbReference type="ChEBI" id="CHEBI:37565"/>
    </ligand>
</feature>
<dbReference type="Proteomes" id="UP000518605">
    <property type="component" value="Unassembled WGS sequence"/>
</dbReference>
<feature type="binding site" evidence="8">
    <location>
        <position position="70"/>
    </location>
    <ligand>
        <name>GTP</name>
        <dbReference type="ChEBI" id="CHEBI:37565"/>
    </ligand>
</feature>
<dbReference type="Gene3D" id="3.90.550.10">
    <property type="entry name" value="Spore Coat Polysaccharide Biosynthesis Protein SpsA, Chain A"/>
    <property type="match status" value="1"/>
</dbReference>
<evidence type="ECO:0000259" key="9">
    <source>
        <dbReference type="Pfam" id="PF12804"/>
    </source>
</evidence>
<evidence type="ECO:0000256" key="3">
    <source>
        <dbReference type="ARBA" id="ARBA00022723"/>
    </source>
</evidence>
<evidence type="ECO:0000256" key="2">
    <source>
        <dbReference type="ARBA" id="ARBA00022679"/>
    </source>
</evidence>
<evidence type="ECO:0000256" key="6">
    <source>
        <dbReference type="ARBA" id="ARBA00023134"/>
    </source>
</evidence>
<feature type="binding site" evidence="8">
    <location>
        <position position="23"/>
    </location>
    <ligand>
        <name>GTP</name>
        <dbReference type="ChEBI" id="CHEBI:37565"/>
    </ligand>
</feature>
<evidence type="ECO:0000256" key="1">
    <source>
        <dbReference type="ARBA" id="ARBA00022490"/>
    </source>
</evidence>
<dbReference type="SUPFAM" id="SSF53448">
    <property type="entry name" value="Nucleotide-diphospho-sugar transferases"/>
    <property type="match status" value="1"/>
</dbReference>
<name>A0A7W5GAC6_9BACL</name>
<feature type="binding site" evidence="8">
    <location>
        <begin position="11"/>
        <end position="13"/>
    </location>
    <ligand>
        <name>GTP</name>
        <dbReference type="ChEBI" id="CHEBI:37565"/>
    </ligand>
</feature>
<dbReference type="HAMAP" id="MF_00316">
    <property type="entry name" value="MobA"/>
    <property type="match status" value="1"/>
</dbReference>
<dbReference type="GO" id="GO:0005737">
    <property type="term" value="C:cytoplasm"/>
    <property type="evidence" value="ECO:0007669"/>
    <property type="project" value="UniProtKB-SubCell"/>
</dbReference>
<dbReference type="CDD" id="cd02503">
    <property type="entry name" value="MobA"/>
    <property type="match status" value="1"/>
</dbReference>
<dbReference type="EC" id="2.7.7.77" evidence="8"/>
<evidence type="ECO:0000256" key="7">
    <source>
        <dbReference type="ARBA" id="ARBA00023150"/>
    </source>
</evidence>
<dbReference type="GO" id="GO:0046872">
    <property type="term" value="F:metal ion binding"/>
    <property type="evidence" value="ECO:0007669"/>
    <property type="project" value="UniProtKB-KW"/>
</dbReference>
<comment type="subcellular location">
    <subcellularLocation>
        <location evidence="8">Cytoplasm</location>
    </subcellularLocation>
</comment>
<accession>A0A7W5GAC6</accession>
<comment type="domain">
    <text evidence="8">The N-terminal domain determines nucleotide recognition and specific binding, while the C-terminal domain determines the specific binding to the target protein.</text>
</comment>
<keyword evidence="1 8" id="KW-0963">Cytoplasm</keyword>
<comment type="function">
    <text evidence="8">Transfers a GMP moiety from GTP to Mo-molybdopterin (Mo-MPT) cofactor (Moco or molybdenum cofactor) to form Mo-molybdopterin guanine dinucleotide (Mo-MGD) cofactor.</text>
</comment>
<feature type="domain" description="MobA-like NTP transferase" evidence="9">
    <location>
        <begin position="8"/>
        <end position="158"/>
    </location>
</feature>
<dbReference type="AlphaFoldDB" id="A0A7W5GAC6"/>
<comment type="cofactor">
    <cofactor evidence="8">
        <name>Mg(2+)</name>
        <dbReference type="ChEBI" id="CHEBI:18420"/>
    </cofactor>
</comment>
<keyword evidence="5 8" id="KW-0460">Magnesium</keyword>
<comment type="caution">
    <text evidence="10">The sequence shown here is derived from an EMBL/GenBank/DDBJ whole genome shotgun (WGS) entry which is preliminary data.</text>
</comment>
<protein>
    <recommendedName>
        <fullName evidence="8">Probable molybdenum cofactor guanylyltransferase</fullName>
        <shortName evidence="8">MoCo guanylyltransferase</shortName>
        <ecNumber evidence="8">2.7.7.77</ecNumber>
    </recommendedName>
    <alternativeName>
        <fullName evidence="8">GTP:molybdopterin guanylyltransferase</fullName>
    </alternativeName>
    <alternativeName>
        <fullName evidence="8">Mo-MPT guanylyltransferase</fullName>
    </alternativeName>
    <alternativeName>
        <fullName evidence="8">Molybdopterin guanylyltransferase</fullName>
    </alternativeName>
    <alternativeName>
        <fullName evidence="8">Molybdopterin-guanine dinucleotide synthase</fullName>
        <shortName evidence="8">MGD synthase</shortName>
    </alternativeName>
</protein>
<keyword evidence="11" id="KW-1185">Reference proteome</keyword>
<feature type="binding site" evidence="8">
    <location>
        <position position="106"/>
    </location>
    <ligand>
        <name>Mg(2+)</name>
        <dbReference type="ChEBI" id="CHEBI:18420"/>
    </ligand>
</feature>
<organism evidence="10 11">
    <name type="scientific">Paenibacillus endophyticus</name>
    <dbReference type="NCBI Taxonomy" id="1294268"/>
    <lineage>
        <taxon>Bacteria</taxon>
        <taxon>Bacillati</taxon>
        <taxon>Bacillota</taxon>
        <taxon>Bacilli</taxon>
        <taxon>Bacillales</taxon>
        <taxon>Paenibacillaceae</taxon>
        <taxon>Paenibacillus</taxon>
    </lineage>
</organism>
<comment type="catalytic activity">
    <reaction evidence="8">
        <text>Mo-molybdopterin + GTP + H(+) = Mo-molybdopterin guanine dinucleotide + diphosphate</text>
        <dbReference type="Rhea" id="RHEA:34243"/>
        <dbReference type="ChEBI" id="CHEBI:15378"/>
        <dbReference type="ChEBI" id="CHEBI:33019"/>
        <dbReference type="ChEBI" id="CHEBI:37565"/>
        <dbReference type="ChEBI" id="CHEBI:71302"/>
        <dbReference type="ChEBI" id="CHEBI:71310"/>
        <dbReference type="EC" id="2.7.7.77"/>
    </reaction>
</comment>
<gene>
    <name evidence="8" type="primary">mobA</name>
    <name evidence="10" type="ORF">FHS16_002693</name>
</gene>
<keyword evidence="6 8" id="KW-0342">GTP-binding</keyword>
<proteinExistence type="inferred from homology"/>
<dbReference type="RefSeq" id="WP_183562776.1">
    <property type="nucleotide sequence ID" value="NZ_CBCSLB010000006.1"/>
</dbReference>